<dbReference type="EMBL" id="JACCEM010000001">
    <property type="protein sequence ID" value="NYT47817.1"/>
    <property type="molecule type" value="Genomic_DNA"/>
</dbReference>
<dbReference type="InterPro" id="IPR014710">
    <property type="entry name" value="RmlC-like_jellyroll"/>
</dbReference>
<organism evidence="1 2">
    <name type="scientific">Parapusillimonas granuli</name>
    <dbReference type="NCBI Taxonomy" id="380911"/>
    <lineage>
        <taxon>Bacteria</taxon>
        <taxon>Pseudomonadati</taxon>
        <taxon>Pseudomonadota</taxon>
        <taxon>Betaproteobacteria</taxon>
        <taxon>Burkholderiales</taxon>
        <taxon>Alcaligenaceae</taxon>
        <taxon>Parapusillimonas</taxon>
    </lineage>
</organism>
<dbReference type="InterPro" id="IPR011051">
    <property type="entry name" value="RmlC_Cupin_sf"/>
</dbReference>
<accession>A0A853FUF3</accession>
<proteinExistence type="predicted"/>
<keyword evidence="2" id="KW-1185">Reference proteome</keyword>
<dbReference type="AlphaFoldDB" id="A0A853FUF3"/>
<comment type="caution">
    <text evidence="1">The sequence shown here is derived from an EMBL/GenBank/DDBJ whole genome shotgun (WGS) entry which is preliminary data.</text>
</comment>
<dbReference type="SUPFAM" id="SSF51182">
    <property type="entry name" value="RmlC-like cupins"/>
    <property type="match status" value="1"/>
</dbReference>
<evidence type="ECO:0008006" key="3">
    <source>
        <dbReference type="Google" id="ProtNLM"/>
    </source>
</evidence>
<evidence type="ECO:0000313" key="2">
    <source>
        <dbReference type="Proteomes" id="UP000559809"/>
    </source>
</evidence>
<sequence>MQASNAKQSAVADFIDLAKRHGGAGVTRESLDVIKEALVGLASQKDWWNGEEYPAPEGGELQARYLIHQEPDSTYALYLNVMKPGKKIVPHNHTTWACIAAVEGTESNYLYERTDDGGTAGHATLKEVGMQPVGPGQGIALMADDIHAVRIEDASIRHLHMYGLALEKLDRRLAFDLENHTCKIMDVGVKTRRSGS</sequence>
<dbReference type="Gene3D" id="2.60.120.10">
    <property type="entry name" value="Jelly Rolls"/>
    <property type="match status" value="1"/>
</dbReference>
<dbReference type="RefSeq" id="WP_180152884.1">
    <property type="nucleotide sequence ID" value="NZ_JACCEM010000001.1"/>
</dbReference>
<reference evidence="1 2" key="1">
    <citation type="submission" date="2020-07" db="EMBL/GenBank/DDBJ databases">
        <title>Taxonomic revisions and descriptions of new bacterial species based on genomic comparisons in the high-G+C-content subgroup of the family Alcaligenaceae.</title>
        <authorList>
            <person name="Szabo A."/>
            <person name="Felfoldi T."/>
        </authorList>
    </citation>
    <scope>NUCLEOTIDE SEQUENCE [LARGE SCALE GENOMIC DNA]</scope>
    <source>
        <strain evidence="1 2">LMG 24012</strain>
    </source>
</reference>
<protein>
    <recommendedName>
        <fullName evidence="3">Cysteine dioxygenase</fullName>
    </recommendedName>
</protein>
<name>A0A853FUF3_9BURK</name>
<dbReference type="Proteomes" id="UP000559809">
    <property type="component" value="Unassembled WGS sequence"/>
</dbReference>
<gene>
    <name evidence="1" type="ORF">H0A72_00680</name>
</gene>
<evidence type="ECO:0000313" key="1">
    <source>
        <dbReference type="EMBL" id="NYT47817.1"/>
    </source>
</evidence>